<organism evidence="13 14">
    <name type="scientific">Saccoglossus kowalevskii</name>
    <name type="common">Acorn worm</name>
    <dbReference type="NCBI Taxonomy" id="10224"/>
    <lineage>
        <taxon>Eukaryota</taxon>
        <taxon>Metazoa</taxon>
        <taxon>Hemichordata</taxon>
        <taxon>Enteropneusta</taxon>
        <taxon>Harrimaniidae</taxon>
        <taxon>Saccoglossus</taxon>
    </lineage>
</organism>
<dbReference type="InterPro" id="IPR000719">
    <property type="entry name" value="Prot_kinase_dom"/>
</dbReference>
<keyword evidence="6 9" id="KW-0067">ATP-binding</keyword>
<feature type="domain" description="Protein kinase" evidence="12">
    <location>
        <begin position="29"/>
        <end position="282"/>
    </location>
</feature>
<evidence type="ECO:0000313" key="14">
    <source>
        <dbReference type="RefSeq" id="XP_006824331.1"/>
    </source>
</evidence>
<dbReference type="PANTHER" id="PTHR47167:SF4">
    <property type="entry name" value="SERINE_THREONINE-PROTEIN KINASE TAO"/>
    <property type="match status" value="1"/>
</dbReference>
<gene>
    <name evidence="14" type="primary">LOC100371895</name>
</gene>
<feature type="compositionally biased region" description="Low complexity" evidence="11">
    <location>
        <begin position="340"/>
        <end position="362"/>
    </location>
</feature>
<feature type="coiled-coil region" evidence="10">
    <location>
        <begin position="774"/>
        <end position="845"/>
    </location>
</feature>
<evidence type="ECO:0000256" key="11">
    <source>
        <dbReference type="SAM" id="MobiDB-lite"/>
    </source>
</evidence>
<reference evidence="14" key="1">
    <citation type="submission" date="2025-08" db="UniProtKB">
        <authorList>
            <consortium name="RefSeq"/>
        </authorList>
    </citation>
    <scope>IDENTIFICATION</scope>
    <source>
        <tissue evidence="14">Testes</tissue>
    </source>
</reference>
<feature type="coiled-coil region" evidence="10">
    <location>
        <begin position="443"/>
        <end position="588"/>
    </location>
</feature>
<evidence type="ECO:0000256" key="7">
    <source>
        <dbReference type="ARBA" id="ARBA00047899"/>
    </source>
</evidence>
<evidence type="ECO:0000256" key="2">
    <source>
        <dbReference type="ARBA" id="ARBA00022527"/>
    </source>
</evidence>
<evidence type="ECO:0000259" key="12">
    <source>
        <dbReference type="PROSITE" id="PS50011"/>
    </source>
</evidence>
<dbReference type="RefSeq" id="XP_006824331.1">
    <property type="nucleotide sequence ID" value="XM_006824268.1"/>
</dbReference>
<evidence type="ECO:0000256" key="9">
    <source>
        <dbReference type="PROSITE-ProRule" id="PRU10141"/>
    </source>
</evidence>
<protein>
    <recommendedName>
        <fullName evidence="1">non-specific serine/threonine protein kinase</fullName>
        <ecNumber evidence="1">2.7.11.1</ecNumber>
    </recommendedName>
</protein>
<comment type="catalytic activity">
    <reaction evidence="8">
        <text>L-seryl-[protein] + ATP = O-phospho-L-seryl-[protein] + ADP + H(+)</text>
        <dbReference type="Rhea" id="RHEA:17989"/>
        <dbReference type="Rhea" id="RHEA-COMP:9863"/>
        <dbReference type="Rhea" id="RHEA-COMP:11604"/>
        <dbReference type="ChEBI" id="CHEBI:15378"/>
        <dbReference type="ChEBI" id="CHEBI:29999"/>
        <dbReference type="ChEBI" id="CHEBI:30616"/>
        <dbReference type="ChEBI" id="CHEBI:83421"/>
        <dbReference type="ChEBI" id="CHEBI:456216"/>
        <dbReference type="EC" id="2.7.11.1"/>
    </reaction>
</comment>
<evidence type="ECO:0000256" key="8">
    <source>
        <dbReference type="ARBA" id="ARBA00048679"/>
    </source>
</evidence>
<dbReference type="Gene3D" id="1.10.510.10">
    <property type="entry name" value="Transferase(Phosphotransferase) domain 1"/>
    <property type="match status" value="1"/>
</dbReference>
<keyword evidence="10" id="KW-0175">Coiled coil</keyword>
<evidence type="ECO:0000256" key="5">
    <source>
        <dbReference type="ARBA" id="ARBA00022777"/>
    </source>
</evidence>
<comment type="catalytic activity">
    <reaction evidence="7">
        <text>L-threonyl-[protein] + ATP = O-phospho-L-threonyl-[protein] + ADP + H(+)</text>
        <dbReference type="Rhea" id="RHEA:46608"/>
        <dbReference type="Rhea" id="RHEA-COMP:11060"/>
        <dbReference type="Rhea" id="RHEA-COMP:11605"/>
        <dbReference type="ChEBI" id="CHEBI:15378"/>
        <dbReference type="ChEBI" id="CHEBI:30013"/>
        <dbReference type="ChEBI" id="CHEBI:30616"/>
        <dbReference type="ChEBI" id="CHEBI:61977"/>
        <dbReference type="ChEBI" id="CHEBI:456216"/>
        <dbReference type="EC" id="2.7.11.1"/>
    </reaction>
</comment>
<keyword evidence="3" id="KW-0808">Transferase</keyword>
<evidence type="ECO:0000256" key="10">
    <source>
        <dbReference type="SAM" id="Coils"/>
    </source>
</evidence>
<feature type="region of interest" description="Disordered" evidence="11">
    <location>
        <begin position="339"/>
        <end position="370"/>
    </location>
</feature>
<keyword evidence="4 9" id="KW-0547">Nucleotide-binding</keyword>
<dbReference type="Gene3D" id="3.30.200.20">
    <property type="entry name" value="Phosphorylase Kinase, domain 1"/>
    <property type="match status" value="1"/>
</dbReference>
<dbReference type="EC" id="2.7.11.1" evidence="1"/>
<dbReference type="CDD" id="cd06607">
    <property type="entry name" value="STKc_TAO"/>
    <property type="match status" value="1"/>
</dbReference>
<dbReference type="GeneID" id="100371895"/>
<dbReference type="Pfam" id="PF00069">
    <property type="entry name" value="Pkinase"/>
    <property type="match status" value="1"/>
</dbReference>
<dbReference type="InterPro" id="IPR017441">
    <property type="entry name" value="Protein_kinase_ATP_BS"/>
</dbReference>
<sequence length="899" mass="104272">MPSLPTRVSNIKDPNVQALFSDDDPEKLFEDLREIGHGSFGAVYYARNTKTNEVVAIKKMSYNGRQSHEKWQDIIKEVKFLSQLKHRHCIEYKGCYLREHTAWLAMEYCIGSASDIIEVHKKPLAEIEISAICSDALKGLAYLHANNRIHRDVKAGNILLTDNGTVKLADFGSASFACPANSFVGTPYWMAPEVILAMDEGQYDGKVDVWSLGITCIELAERKPPLFNMNAMSALYHIAQNDPPNLSAETWSDAFRDFVDTCLRKDPLDRPLAEELLSKQFCTKDPPSSVIIDLIERTKNAVEKLDHLNYRKMKKLLGYIDNAGHDLPVDDGIQDHVFPVSDQKSNSVNSQQSSSVSGSVNSLPGATSEVEDQSIGIRRYTHINERKWSELSMISLNSTNSMTSDTEPTEISAPNHSPIHANNFATIRTTTIVSAQAHAHKDENELREQMTGYKRMRRQHQKQLQQLENKVAAEMEEHKQKLDKEFEQGTHTSGKELEKLLQRHQLELDRKNKAITTEEKKMYKGILQLQDVELRNFQALQKKEYKQNKEQIKKELESIPKRDQDLKLREHKETLQQKQQEAENSLLKSHKGHIDLEIRKFKRCQLLARHSLEQDQLREELMKKQAITSYDHSMLLSHHDCTQNLEYKHMRQIQDMRIEQMKKQHMTELMNQKEYTKRVERELSKKHALETKQHPKNLRQKEALIRKQFHDACKTQSKQYQALIEQELRRTPREQQKIVKHNLKEDKRRKLSQLGEQYNQTISEMLQSQSLKLDESQETDVEKLKQQLEIEMEQLNAYQVKTKIQIECQHEKEKRELQEKVSLRRALLEQKMEEAKLKFQNEKSERIRRLHERQAKEIETFDDESIQLGFSAMTIAEMQRQSVDPNGGFGDAGPGGRSL</sequence>
<dbReference type="SUPFAM" id="SSF56112">
    <property type="entry name" value="Protein kinase-like (PK-like)"/>
    <property type="match status" value="1"/>
</dbReference>
<keyword evidence="5" id="KW-0418">Kinase</keyword>
<dbReference type="PANTHER" id="PTHR47167">
    <property type="entry name" value="SERINE/THREONINE-PROTEIN KINASE TAO1-LIKE PROTEIN"/>
    <property type="match status" value="1"/>
</dbReference>
<dbReference type="Proteomes" id="UP000694865">
    <property type="component" value="Unplaced"/>
</dbReference>
<evidence type="ECO:0000256" key="1">
    <source>
        <dbReference type="ARBA" id="ARBA00012513"/>
    </source>
</evidence>
<dbReference type="SMART" id="SM00220">
    <property type="entry name" value="S_TKc"/>
    <property type="match status" value="1"/>
</dbReference>
<evidence type="ECO:0000256" key="3">
    <source>
        <dbReference type="ARBA" id="ARBA00022679"/>
    </source>
</evidence>
<accession>A0ABM0MWE0</accession>
<proteinExistence type="predicted"/>
<dbReference type="InterPro" id="IPR051234">
    <property type="entry name" value="TAO_STE20_kinase"/>
</dbReference>
<name>A0ABM0MWE0_SACKO</name>
<evidence type="ECO:0000313" key="13">
    <source>
        <dbReference type="Proteomes" id="UP000694865"/>
    </source>
</evidence>
<evidence type="ECO:0000256" key="6">
    <source>
        <dbReference type="ARBA" id="ARBA00022840"/>
    </source>
</evidence>
<feature type="region of interest" description="Disordered" evidence="11">
    <location>
        <begin position="399"/>
        <end position="418"/>
    </location>
</feature>
<evidence type="ECO:0000256" key="4">
    <source>
        <dbReference type="ARBA" id="ARBA00022741"/>
    </source>
</evidence>
<feature type="binding site" evidence="9">
    <location>
        <position position="59"/>
    </location>
    <ligand>
        <name>ATP</name>
        <dbReference type="ChEBI" id="CHEBI:30616"/>
    </ligand>
</feature>
<keyword evidence="13" id="KW-1185">Reference proteome</keyword>
<keyword evidence="2" id="KW-0723">Serine/threonine-protein kinase</keyword>
<dbReference type="InterPro" id="IPR011009">
    <property type="entry name" value="Kinase-like_dom_sf"/>
</dbReference>
<dbReference type="PROSITE" id="PS50011">
    <property type="entry name" value="PROTEIN_KINASE_DOM"/>
    <property type="match status" value="1"/>
</dbReference>
<dbReference type="PROSITE" id="PS00107">
    <property type="entry name" value="PROTEIN_KINASE_ATP"/>
    <property type="match status" value="1"/>
</dbReference>